<sequence length="85" mass="9995">MVQIPKLEYNEIVEVLWWDANSDSSWRGEETVKKEKPTVCHTIGYYTACTKDSLILSPDYNDGKDRSTVLIPRGMIKKIWRFERD</sequence>
<accession>A0A6M3KU21</accession>
<protein>
    <submittedName>
        <fullName evidence="1">Putative structural protein</fullName>
    </submittedName>
</protein>
<dbReference type="AlphaFoldDB" id="A0A6M3KU21"/>
<evidence type="ECO:0000313" key="1">
    <source>
        <dbReference type="EMBL" id="QJA85643.1"/>
    </source>
</evidence>
<reference evidence="1" key="1">
    <citation type="submission" date="2020-03" db="EMBL/GenBank/DDBJ databases">
        <title>The deep terrestrial virosphere.</title>
        <authorList>
            <person name="Holmfeldt K."/>
            <person name="Nilsson E."/>
            <person name="Simone D."/>
            <person name="Lopez-Fernandez M."/>
            <person name="Wu X."/>
            <person name="de Brujin I."/>
            <person name="Lundin D."/>
            <person name="Andersson A."/>
            <person name="Bertilsson S."/>
            <person name="Dopson M."/>
        </authorList>
    </citation>
    <scope>NUCLEOTIDE SEQUENCE</scope>
    <source>
        <strain evidence="1">MM415B02196</strain>
    </source>
</reference>
<dbReference type="EMBL" id="MT142586">
    <property type="protein sequence ID" value="QJA85643.1"/>
    <property type="molecule type" value="Genomic_DNA"/>
</dbReference>
<name>A0A6M3KU21_9ZZZZ</name>
<gene>
    <name evidence="1" type="ORF">MM415B02196_0011</name>
</gene>
<organism evidence="1">
    <name type="scientific">viral metagenome</name>
    <dbReference type="NCBI Taxonomy" id="1070528"/>
    <lineage>
        <taxon>unclassified sequences</taxon>
        <taxon>metagenomes</taxon>
        <taxon>organismal metagenomes</taxon>
    </lineage>
</organism>
<proteinExistence type="predicted"/>